<dbReference type="InterPro" id="IPR003961">
    <property type="entry name" value="FN3_dom"/>
</dbReference>
<dbReference type="SMART" id="SM00060">
    <property type="entry name" value="FN3"/>
    <property type="match status" value="1"/>
</dbReference>
<dbReference type="EMBL" id="CYZE01000005">
    <property type="protein sequence ID" value="CUO28123.1"/>
    <property type="molecule type" value="Genomic_DNA"/>
</dbReference>
<evidence type="ECO:0000313" key="7">
    <source>
        <dbReference type="EMBL" id="CUO28123.1"/>
    </source>
</evidence>
<gene>
    <name evidence="7" type="ORF">ERS852407_02338</name>
</gene>
<keyword evidence="2 4" id="KW-0378">Hydrolase</keyword>
<dbReference type="PROSITE" id="PS50022">
    <property type="entry name" value="FA58C_3"/>
    <property type="match status" value="1"/>
</dbReference>
<dbReference type="InterPro" id="IPR000421">
    <property type="entry name" value="FA58C"/>
</dbReference>
<dbReference type="Proteomes" id="UP000095651">
    <property type="component" value="Unassembled WGS sequence"/>
</dbReference>
<name>A0A174DRM4_9FIRM</name>
<comment type="similarity">
    <text evidence="1 4">Belongs to the glycosyl hydrolase 43 family.</text>
</comment>
<evidence type="ECO:0000313" key="8">
    <source>
        <dbReference type="Proteomes" id="UP000095651"/>
    </source>
</evidence>
<accession>A0A174DRM4</accession>
<dbReference type="AlphaFoldDB" id="A0A174DRM4"/>
<dbReference type="Gene3D" id="2.60.40.10">
    <property type="entry name" value="Immunoglobulins"/>
    <property type="match status" value="1"/>
</dbReference>
<dbReference type="EC" id="3.2.1.37" evidence="7"/>
<protein>
    <submittedName>
        <fullName evidence="7">Xylan 1,4-beta-xylosidase</fullName>
        <ecNumber evidence="7">3.2.1.37</ecNumber>
    </submittedName>
</protein>
<evidence type="ECO:0000259" key="5">
    <source>
        <dbReference type="PROSITE" id="PS50022"/>
    </source>
</evidence>
<sequence length="563" mass="63284">MAARINEKQHTFCNPINISYRYQEGYYGREAADPSVVLFRGEYYLFASHCEGYWFSTDLYEWNFVSIDPEIMPEIEKFAPTAYEYRDTLYLVHSENGSIFKSSDPKSGRWEYVGRPLDLADPMVFVDDDQRIYCYYGCSDKLPLYVAELDGENNMALTGTPKPCIYSNPEEHGFEVPGDSNTRYEGECWLEGAWAVKNEGKYYLQYAVPGTEYRTYADGCYVADSPMGPFVYCENSPVSCKATGYVTGAGHGSLIRDLKGNWWKFGTVSISVNHRFERRIVMTPARFNAYGELECNMSCADYPMFLPNESERPFESPGPGWNLLSFGCRTECSSFIPGHESANAVDENIRSWWSAESGIRGEYLILDLGSVCIVNGIAVNFADEQAENTGRREGSINYSYLLEYSMDGSCFKVLADCSKHGRCGKFATDTSHDYYEVCEGAAIRYLRLTNMGNVPAGGKFAVSGLRVFGTAPGRKPAEVTNAEVTRDIADRRKVHLRWDPVEGADGYEIFYGIHADSLNITCKVFKTNEITLCNLNTGNTYFFVITAFNTCGSSEAGRIYSIL</sequence>
<evidence type="ECO:0000256" key="2">
    <source>
        <dbReference type="ARBA" id="ARBA00022801"/>
    </source>
</evidence>
<evidence type="ECO:0000256" key="4">
    <source>
        <dbReference type="RuleBase" id="RU361187"/>
    </source>
</evidence>
<evidence type="ECO:0000256" key="1">
    <source>
        <dbReference type="ARBA" id="ARBA00009865"/>
    </source>
</evidence>
<organism evidence="7 8">
    <name type="scientific">Hungatella hathewayi</name>
    <dbReference type="NCBI Taxonomy" id="154046"/>
    <lineage>
        <taxon>Bacteria</taxon>
        <taxon>Bacillati</taxon>
        <taxon>Bacillota</taxon>
        <taxon>Clostridia</taxon>
        <taxon>Lachnospirales</taxon>
        <taxon>Lachnospiraceae</taxon>
        <taxon>Hungatella</taxon>
    </lineage>
</organism>
<dbReference type="GO" id="GO:0009044">
    <property type="term" value="F:xylan 1,4-beta-xylosidase activity"/>
    <property type="evidence" value="ECO:0007669"/>
    <property type="project" value="UniProtKB-EC"/>
</dbReference>
<evidence type="ECO:0000256" key="3">
    <source>
        <dbReference type="ARBA" id="ARBA00023295"/>
    </source>
</evidence>
<dbReference type="InterPro" id="IPR036116">
    <property type="entry name" value="FN3_sf"/>
</dbReference>
<dbReference type="SUPFAM" id="SSF49785">
    <property type="entry name" value="Galactose-binding domain-like"/>
    <property type="match status" value="1"/>
</dbReference>
<feature type="domain" description="F5/8 type C" evidence="5">
    <location>
        <begin position="299"/>
        <end position="470"/>
    </location>
</feature>
<dbReference type="CDD" id="cd00063">
    <property type="entry name" value="FN3"/>
    <property type="match status" value="1"/>
</dbReference>
<dbReference type="PANTHER" id="PTHR42812">
    <property type="entry name" value="BETA-XYLOSIDASE"/>
    <property type="match status" value="1"/>
</dbReference>
<evidence type="ECO:0000259" key="6">
    <source>
        <dbReference type="PROSITE" id="PS50853"/>
    </source>
</evidence>
<proteinExistence type="inferred from homology"/>
<dbReference type="RefSeq" id="WP_055655231.1">
    <property type="nucleotide sequence ID" value="NZ_CABIXC010000005.1"/>
</dbReference>
<keyword evidence="3 4" id="KW-0326">Glycosidase</keyword>
<dbReference type="InterPro" id="IPR023296">
    <property type="entry name" value="Glyco_hydro_beta-prop_sf"/>
</dbReference>
<dbReference type="PANTHER" id="PTHR42812:SF12">
    <property type="entry name" value="BETA-XYLOSIDASE-RELATED"/>
    <property type="match status" value="1"/>
</dbReference>
<dbReference type="SUPFAM" id="SSF75005">
    <property type="entry name" value="Arabinanase/levansucrase/invertase"/>
    <property type="match status" value="1"/>
</dbReference>
<dbReference type="GO" id="GO:0005975">
    <property type="term" value="P:carbohydrate metabolic process"/>
    <property type="evidence" value="ECO:0007669"/>
    <property type="project" value="InterPro"/>
</dbReference>
<reference evidence="7 8" key="1">
    <citation type="submission" date="2015-09" db="EMBL/GenBank/DDBJ databases">
        <authorList>
            <consortium name="Pathogen Informatics"/>
        </authorList>
    </citation>
    <scope>NUCLEOTIDE SEQUENCE [LARGE SCALE GENOMIC DNA]</scope>
    <source>
        <strain evidence="7 8">2789STDY5608850</strain>
    </source>
</reference>
<dbReference type="InterPro" id="IPR008979">
    <property type="entry name" value="Galactose-bd-like_sf"/>
</dbReference>
<dbReference type="PROSITE" id="PS50853">
    <property type="entry name" value="FN3"/>
    <property type="match status" value="1"/>
</dbReference>
<feature type="domain" description="Fibronectin type-III" evidence="6">
    <location>
        <begin position="475"/>
        <end position="563"/>
    </location>
</feature>
<dbReference type="InterPro" id="IPR051795">
    <property type="entry name" value="Glycosyl_Hydrlase_43"/>
</dbReference>
<dbReference type="SUPFAM" id="SSF49265">
    <property type="entry name" value="Fibronectin type III"/>
    <property type="match status" value="1"/>
</dbReference>
<dbReference type="Pfam" id="PF04616">
    <property type="entry name" value="Glyco_hydro_43"/>
    <property type="match status" value="1"/>
</dbReference>
<dbReference type="CDD" id="cd08982">
    <property type="entry name" value="GH43-like"/>
    <property type="match status" value="1"/>
</dbReference>
<dbReference type="Gene3D" id="2.115.10.20">
    <property type="entry name" value="Glycosyl hydrolase domain, family 43"/>
    <property type="match status" value="1"/>
</dbReference>
<dbReference type="InterPro" id="IPR006710">
    <property type="entry name" value="Glyco_hydro_43"/>
</dbReference>
<dbReference type="Gene3D" id="2.60.120.260">
    <property type="entry name" value="Galactose-binding domain-like"/>
    <property type="match status" value="1"/>
</dbReference>
<dbReference type="InterPro" id="IPR013783">
    <property type="entry name" value="Ig-like_fold"/>
</dbReference>